<evidence type="ECO:0000313" key="1">
    <source>
        <dbReference type="EnsemblMetazoa" id="Aqu2.1.44592_001"/>
    </source>
</evidence>
<organism evidence="1">
    <name type="scientific">Amphimedon queenslandica</name>
    <name type="common">Sponge</name>
    <dbReference type="NCBI Taxonomy" id="400682"/>
    <lineage>
        <taxon>Eukaryota</taxon>
        <taxon>Metazoa</taxon>
        <taxon>Porifera</taxon>
        <taxon>Demospongiae</taxon>
        <taxon>Heteroscleromorpha</taxon>
        <taxon>Haplosclerida</taxon>
        <taxon>Niphatidae</taxon>
        <taxon>Amphimedon</taxon>
    </lineage>
</organism>
<accession>A0A1X7VW73</accession>
<dbReference type="InParanoid" id="A0A1X7VW73"/>
<reference evidence="1" key="1">
    <citation type="submission" date="2017-05" db="UniProtKB">
        <authorList>
            <consortium name="EnsemblMetazoa"/>
        </authorList>
    </citation>
    <scope>IDENTIFICATION</scope>
</reference>
<sequence>MVKFVFYVNDLPSPLQKALLLMFADDIKCTTSITTIRDCYSLQQNLKSFSTWSQQADLLFNHNKCSFLIYGHSNPQLTYSINDPERDKDEVWLYCCPPTETGQLTMTKSVVKLMVCYLLLDVMSHLNAARGGSRI</sequence>
<dbReference type="EnsemblMetazoa" id="Aqu2.1.44592_001">
    <property type="protein sequence ID" value="Aqu2.1.44592_001"/>
    <property type="gene ID" value="Aqu2.1.44592"/>
</dbReference>
<proteinExistence type="predicted"/>
<name>A0A1X7VW73_AMPQE</name>
<evidence type="ECO:0008006" key="2">
    <source>
        <dbReference type="Google" id="ProtNLM"/>
    </source>
</evidence>
<protein>
    <recommendedName>
        <fullName evidence="2">Reverse transcriptase domain-containing protein</fullName>
    </recommendedName>
</protein>
<dbReference type="AlphaFoldDB" id="A0A1X7VW73"/>